<sequence>MLLSALALVLYGASLACSQFVPFPSNLTTTTGYAGYKVRWKEVPPGICELDPTVKSYSGYVDVSPDKHIFFWFFETRTGDPATAPLTSWINGGPGSSSMIGLFQELGPCGVDSSGNVYNNPYSWSNASNMIFIDQPAQVGFSYSIPVPGVIDTDTNEITVLTNNSCPTNATTDTCGTFSNPNVNDTETSTAAGAPAFWATLQGFMGAFPQYSRETFNFATESYGGHYGPVYNAYIESQNANLPAGAHPVKLSTLLIGNGWYDPIIQYQAYYNFTVSPGNTYDYLPFSANQSAEMYKNLYSPGGCIDQLSACAKPGNDSLCSDADSYCAENVEGLYDVYLGRDEYDFRELTPDPFPYGFYPAYLNTPEVQSAIGAATNFTDFDAAVGDAFGTTGDDGREDSTIEDIRSLLKDNITVILYAGDADYNCNWLGGQAVAAEIAAPRFSDAGYANISTSDGRVNGQVKQAGSFAFVRVYESGHEVPFYQPLLSLEMFERAIAGKDIATGTEMVSDAYESVGTPSSTFREGNATIQFSVLGVDATYDPVTGAPAGNGSAAAKRAMAPVSISTRNGKRLGTVERPSLQALRERGIAHPGQGKGIGGGFKRTFNSPSGKQPKAGTKDRGKWARQELRKRQIGRTQGRKVAKAPIRPRIARRGM</sequence>
<feature type="compositionally biased region" description="Basic residues" evidence="6">
    <location>
        <begin position="631"/>
        <end position="642"/>
    </location>
</feature>
<gene>
    <name evidence="8" type="ORF">OHK93_001709</name>
</gene>
<protein>
    <submittedName>
        <fullName evidence="8">Uncharacterized protein</fullName>
    </submittedName>
</protein>
<dbReference type="GO" id="GO:0000324">
    <property type="term" value="C:fungal-type vacuole"/>
    <property type="evidence" value="ECO:0007669"/>
    <property type="project" value="TreeGrafter"/>
</dbReference>
<evidence type="ECO:0000256" key="4">
    <source>
        <dbReference type="ARBA" id="ARBA00022801"/>
    </source>
</evidence>
<reference evidence="8" key="1">
    <citation type="journal article" date="2023" name="Genome Biol. Evol.">
        <title>First Whole Genome Sequence and Flow Cytometry Genome Size Data for the Lichen-Forming Fungus Ramalina farinacea (Ascomycota).</title>
        <authorList>
            <person name="Llewellyn T."/>
            <person name="Mian S."/>
            <person name="Hill R."/>
            <person name="Leitch I.J."/>
            <person name="Gaya E."/>
        </authorList>
    </citation>
    <scope>NUCLEOTIDE SEQUENCE</scope>
    <source>
        <strain evidence="8">LIQ254RAFAR</strain>
    </source>
</reference>
<dbReference type="EMBL" id="JAPUFD010000012">
    <property type="protein sequence ID" value="MDI1490505.1"/>
    <property type="molecule type" value="Genomic_DNA"/>
</dbReference>
<evidence type="ECO:0000313" key="8">
    <source>
        <dbReference type="EMBL" id="MDI1490505.1"/>
    </source>
</evidence>
<dbReference type="Gene3D" id="3.40.50.1820">
    <property type="entry name" value="alpha/beta hydrolase"/>
    <property type="match status" value="1"/>
</dbReference>
<dbReference type="AlphaFoldDB" id="A0AA43QUF0"/>
<feature type="region of interest" description="Disordered" evidence="6">
    <location>
        <begin position="589"/>
        <end position="655"/>
    </location>
</feature>
<dbReference type="Proteomes" id="UP001161017">
    <property type="component" value="Unassembled WGS sequence"/>
</dbReference>
<feature type="chain" id="PRO_5041321780" evidence="7">
    <location>
        <begin position="19"/>
        <end position="655"/>
    </location>
</feature>
<dbReference type="PANTHER" id="PTHR11802">
    <property type="entry name" value="SERINE PROTEASE FAMILY S10 SERINE CARBOXYPEPTIDASE"/>
    <property type="match status" value="1"/>
</dbReference>
<accession>A0AA43QUF0</accession>
<dbReference type="PRINTS" id="PR00724">
    <property type="entry name" value="CRBOXYPTASEC"/>
</dbReference>
<keyword evidence="3" id="KW-0645">Protease</keyword>
<dbReference type="GO" id="GO:0006508">
    <property type="term" value="P:proteolysis"/>
    <property type="evidence" value="ECO:0007669"/>
    <property type="project" value="UniProtKB-KW"/>
</dbReference>
<evidence type="ECO:0000256" key="6">
    <source>
        <dbReference type="SAM" id="MobiDB-lite"/>
    </source>
</evidence>
<evidence type="ECO:0000256" key="5">
    <source>
        <dbReference type="ARBA" id="ARBA00023180"/>
    </source>
</evidence>
<evidence type="ECO:0000256" key="1">
    <source>
        <dbReference type="ARBA" id="ARBA00009431"/>
    </source>
</evidence>
<dbReference type="SUPFAM" id="SSF53474">
    <property type="entry name" value="alpha/beta-Hydrolases"/>
    <property type="match status" value="1"/>
</dbReference>
<feature type="compositionally biased region" description="Basic and acidic residues" evidence="6">
    <location>
        <begin position="616"/>
        <end position="630"/>
    </location>
</feature>
<dbReference type="InterPro" id="IPR029058">
    <property type="entry name" value="AB_hydrolase_fold"/>
</dbReference>
<comment type="caution">
    <text evidence="8">The sequence shown here is derived from an EMBL/GenBank/DDBJ whole genome shotgun (WGS) entry which is preliminary data.</text>
</comment>
<name>A0AA43QUF0_9LECA</name>
<dbReference type="Pfam" id="PF00450">
    <property type="entry name" value="Peptidase_S10"/>
    <property type="match status" value="1"/>
</dbReference>
<evidence type="ECO:0000256" key="7">
    <source>
        <dbReference type="SAM" id="SignalP"/>
    </source>
</evidence>
<proteinExistence type="inferred from homology"/>
<feature type="signal peptide" evidence="7">
    <location>
        <begin position="1"/>
        <end position="18"/>
    </location>
</feature>
<keyword evidence="2" id="KW-0121">Carboxypeptidase</keyword>
<evidence type="ECO:0000256" key="3">
    <source>
        <dbReference type="ARBA" id="ARBA00022670"/>
    </source>
</evidence>
<keyword evidence="9" id="KW-1185">Reference proteome</keyword>
<evidence type="ECO:0000313" key="9">
    <source>
        <dbReference type="Proteomes" id="UP001161017"/>
    </source>
</evidence>
<dbReference type="PANTHER" id="PTHR11802:SF64">
    <property type="entry name" value="CARBOXYPEPTIDASE"/>
    <property type="match status" value="1"/>
</dbReference>
<dbReference type="InterPro" id="IPR001563">
    <property type="entry name" value="Peptidase_S10"/>
</dbReference>
<keyword evidence="4" id="KW-0378">Hydrolase</keyword>
<organism evidence="8 9">
    <name type="scientific">Ramalina farinacea</name>
    <dbReference type="NCBI Taxonomy" id="258253"/>
    <lineage>
        <taxon>Eukaryota</taxon>
        <taxon>Fungi</taxon>
        <taxon>Dikarya</taxon>
        <taxon>Ascomycota</taxon>
        <taxon>Pezizomycotina</taxon>
        <taxon>Lecanoromycetes</taxon>
        <taxon>OSLEUM clade</taxon>
        <taxon>Lecanoromycetidae</taxon>
        <taxon>Lecanorales</taxon>
        <taxon>Lecanorineae</taxon>
        <taxon>Ramalinaceae</taxon>
        <taxon>Ramalina</taxon>
    </lineage>
</organism>
<keyword evidence="7" id="KW-0732">Signal</keyword>
<comment type="similarity">
    <text evidence="1">Belongs to the peptidase S10 family.</text>
</comment>
<dbReference type="GO" id="GO:0004185">
    <property type="term" value="F:serine-type carboxypeptidase activity"/>
    <property type="evidence" value="ECO:0007669"/>
    <property type="project" value="InterPro"/>
</dbReference>
<keyword evidence="5" id="KW-0325">Glycoprotein</keyword>
<evidence type="ECO:0000256" key="2">
    <source>
        <dbReference type="ARBA" id="ARBA00022645"/>
    </source>
</evidence>